<evidence type="ECO:0000313" key="3">
    <source>
        <dbReference type="Proteomes" id="UP001521116"/>
    </source>
</evidence>
<comment type="caution">
    <text evidence="2">The sequence shown here is derived from an EMBL/GenBank/DDBJ whole genome shotgun (WGS) entry which is preliminary data.</text>
</comment>
<name>A0ABR3SSM0_9PEZI</name>
<accession>A0ABR3SSM0</accession>
<dbReference type="InterPro" id="IPR009060">
    <property type="entry name" value="UBA-like_sf"/>
</dbReference>
<dbReference type="CDD" id="cd14273">
    <property type="entry name" value="UBA_TAP-C_like"/>
    <property type="match status" value="1"/>
</dbReference>
<keyword evidence="3" id="KW-1185">Reference proteome</keyword>
<reference evidence="2 3" key="1">
    <citation type="submission" date="2024-02" db="EMBL/GenBank/DDBJ databases">
        <title>De novo assembly and annotation of 12 fungi associated with fruit tree decline syndrome in Ontario, Canada.</title>
        <authorList>
            <person name="Sulman M."/>
            <person name="Ellouze W."/>
            <person name="Ilyukhin E."/>
        </authorList>
    </citation>
    <scope>NUCLEOTIDE SEQUENCE [LARGE SCALE GENOMIC DNA]</scope>
    <source>
        <strain evidence="2 3">M1-105</strain>
    </source>
</reference>
<evidence type="ECO:0000313" key="2">
    <source>
        <dbReference type="EMBL" id="KAL1628615.1"/>
    </source>
</evidence>
<feature type="region of interest" description="Disordered" evidence="1">
    <location>
        <begin position="50"/>
        <end position="70"/>
    </location>
</feature>
<keyword evidence="2" id="KW-0436">Ligase</keyword>
<gene>
    <name evidence="2" type="primary">DCN1_2</name>
    <name evidence="2" type="ORF">SLS56_005724</name>
</gene>
<organism evidence="2 3">
    <name type="scientific">Neofusicoccum ribis</name>
    <dbReference type="NCBI Taxonomy" id="45134"/>
    <lineage>
        <taxon>Eukaryota</taxon>
        <taxon>Fungi</taxon>
        <taxon>Dikarya</taxon>
        <taxon>Ascomycota</taxon>
        <taxon>Pezizomycotina</taxon>
        <taxon>Dothideomycetes</taxon>
        <taxon>Dothideomycetes incertae sedis</taxon>
        <taxon>Botryosphaeriales</taxon>
        <taxon>Botryosphaeriaceae</taxon>
        <taxon>Neofusicoccum</taxon>
    </lineage>
</organism>
<sequence length="70" mass="7857">MPPAYTTAQKSAIQQVVNFTSCDRTTAARILRNHNWNAEQAINGYVSPLVPSSPPRRCSPPSDWLPEDRF</sequence>
<protein>
    <submittedName>
        <fullName evidence="2">Scaffold-type E3 ligase</fullName>
    </submittedName>
</protein>
<dbReference type="SUPFAM" id="SSF46934">
    <property type="entry name" value="UBA-like"/>
    <property type="match status" value="1"/>
</dbReference>
<dbReference type="EMBL" id="JAJVDC020000060">
    <property type="protein sequence ID" value="KAL1628615.1"/>
    <property type="molecule type" value="Genomic_DNA"/>
</dbReference>
<evidence type="ECO:0000256" key="1">
    <source>
        <dbReference type="SAM" id="MobiDB-lite"/>
    </source>
</evidence>
<dbReference type="GO" id="GO:0016874">
    <property type="term" value="F:ligase activity"/>
    <property type="evidence" value="ECO:0007669"/>
    <property type="project" value="UniProtKB-KW"/>
</dbReference>
<dbReference type="Gene3D" id="1.10.8.10">
    <property type="entry name" value="DNA helicase RuvA subunit, C-terminal domain"/>
    <property type="match status" value="1"/>
</dbReference>
<dbReference type="Proteomes" id="UP001521116">
    <property type="component" value="Unassembled WGS sequence"/>
</dbReference>
<dbReference type="Pfam" id="PF14555">
    <property type="entry name" value="UBA_4"/>
    <property type="match status" value="1"/>
</dbReference>
<proteinExistence type="predicted"/>